<gene>
    <name evidence="2" type="ORF">KC222_14835</name>
</gene>
<dbReference type="EMBL" id="JAGRYU010000025">
    <property type="protein sequence ID" value="MBU4683287.1"/>
    <property type="molecule type" value="Genomic_DNA"/>
</dbReference>
<evidence type="ECO:0000259" key="1">
    <source>
        <dbReference type="Pfam" id="PF01726"/>
    </source>
</evidence>
<dbReference type="RefSeq" id="WP_216376319.1">
    <property type="nucleotide sequence ID" value="NZ_JAGRYT010000014.1"/>
</dbReference>
<organism evidence="2 3">
    <name type="scientific">Cedecea davisae</name>
    <dbReference type="NCBI Taxonomy" id="158484"/>
    <lineage>
        <taxon>Bacteria</taxon>
        <taxon>Pseudomonadati</taxon>
        <taxon>Pseudomonadota</taxon>
        <taxon>Gammaproteobacteria</taxon>
        <taxon>Enterobacterales</taxon>
        <taxon>Enterobacteriaceae</taxon>
        <taxon>Cedecea</taxon>
    </lineage>
</organism>
<dbReference type="InterPro" id="IPR006199">
    <property type="entry name" value="LexA_DNA-bd_dom"/>
</dbReference>
<sequence>MKNLTERQHEVLALLTAFQNEHGFPPKCGELAELMGVSSPNAAATVLQCLKRKGAITISRGKSRGINLVGVLSPAMQRDELLAALRDLYACNAGSAERAALVLKRYEKGATA</sequence>
<evidence type="ECO:0000313" key="3">
    <source>
        <dbReference type="Proteomes" id="UP000686327"/>
    </source>
</evidence>
<dbReference type="Proteomes" id="UP000686327">
    <property type="component" value="Unassembled WGS sequence"/>
</dbReference>
<dbReference type="Pfam" id="PF01726">
    <property type="entry name" value="LexA_DNA_bind"/>
    <property type="match status" value="1"/>
</dbReference>
<accession>A0ABS6DJA0</accession>
<proteinExistence type="predicted"/>
<protein>
    <submittedName>
        <fullName evidence="2">LexA family transcriptional regulator</fullName>
    </submittedName>
</protein>
<name>A0ABS6DJA0_9ENTR</name>
<reference evidence="3" key="2">
    <citation type="submission" date="2023-07" db="EMBL/GenBank/DDBJ databases">
        <title>Cedecea davisae an AmpC producer and its therapeutic implications.</title>
        <authorList>
            <person name="Notter J."/>
        </authorList>
    </citation>
    <scope>NUCLEOTIDE SEQUENCE [LARGE SCALE GENOMIC DNA]</scope>
    <source>
        <strain evidence="3">1</strain>
    </source>
</reference>
<feature type="domain" description="LexA repressor DNA-binding" evidence="1">
    <location>
        <begin position="1"/>
        <end position="65"/>
    </location>
</feature>
<reference evidence="2 3" key="1">
    <citation type="submission" date="2021-04" db="EMBL/GenBank/DDBJ databases">
        <authorList>
            <person name="Seiffert S.N."/>
        </authorList>
    </citation>
    <scope>NUCLEOTIDE SEQUENCE [LARGE SCALE GENOMIC DNA]</scope>
    <source>
        <strain evidence="2 3">1</strain>
    </source>
</reference>
<evidence type="ECO:0000313" key="2">
    <source>
        <dbReference type="EMBL" id="MBU4683287.1"/>
    </source>
</evidence>
<comment type="caution">
    <text evidence="2">The sequence shown here is derived from an EMBL/GenBank/DDBJ whole genome shotgun (WGS) entry which is preliminary data.</text>
</comment>
<keyword evidence="3" id="KW-1185">Reference proteome</keyword>